<evidence type="ECO:0000259" key="11">
    <source>
        <dbReference type="PROSITE" id="PS50109"/>
    </source>
</evidence>
<evidence type="ECO:0000256" key="6">
    <source>
        <dbReference type="ARBA" id="ARBA00022692"/>
    </source>
</evidence>
<proteinExistence type="predicted"/>
<comment type="caution">
    <text evidence="12">The sequence shown here is derived from an EMBL/GenBank/DDBJ whole genome shotgun (WGS) entry which is preliminary data.</text>
</comment>
<dbReference type="Gene3D" id="3.30.565.10">
    <property type="entry name" value="Histidine kinase-like ATPase, C-terminal domain"/>
    <property type="match status" value="1"/>
</dbReference>
<evidence type="ECO:0000256" key="8">
    <source>
        <dbReference type="ARBA" id="ARBA00022989"/>
    </source>
</evidence>
<dbReference type="SMART" id="SM00388">
    <property type="entry name" value="HisKA"/>
    <property type="match status" value="1"/>
</dbReference>
<dbReference type="InterPro" id="IPR029095">
    <property type="entry name" value="NarX-like_N"/>
</dbReference>
<evidence type="ECO:0000256" key="2">
    <source>
        <dbReference type="ARBA" id="ARBA00004141"/>
    </source>
</evidence>
<feature type="domain" description="Histidine kinase" evidence="11">
    <location>
        <begin position="221"/>
        <end position="439"/>
    </location>
</feature>
<protein>
    <recommendedName>
        <fullName evidence="3">histidine kinase</fullName>
        <ecNumber evidence="3">2.7.13.3</ecNumber>
    </recommendedName>
</protein>
<evidence type="ECO:0000256" key="3">
    <source>
        <dbReference type="ARBA" id="ARBA00012438"/>
    </source>
</evidence>
<dbReference type="Pfam" id="PF13675">
    <property type="entry name" value="PilJ"/>
    <property type="match status" value="1"/>
</dbReference>
<dbReference type="SUPFAM" id="SSF55874">
    <property type="entry name" value="ATPase domain of HSP90 chaperone/DNA topoisomerase II/histidine kinase"/>
    <property type="match status" value="1"/>
</dbReference>
<keyword evidence="4" id="KW-0597">Phosphoprotein</keyword>
<keyword evidence="9 10" id="KW-0472">Membrane</keyword>
<dbReference type="Pfam" id="PF00512">
    <property type="entry name" value="HisKA"/>
    <property type="match status" value="1"/>
</dbReference>
<accession>S3V8I7</accession>
<comment type="catalytic activity">
    <reaction evidence="1">
        <text>ATP + protein L-histidine = ADP + protein N-phospho-L-histidine.</text>
        <dbReference type="EC" id="2.7.13.3"/>
    </reaction>
</comment>
<dbReference type="STRING" id="1193011.LEP1GSC058_0865"/>
<dbReference type="InterPro" id="IPR003661">
    <property type="entry name" value="HisK_dim/P_dom"/>
</dbReference>
<dbReference type="SMART" id="SM00387">
    <property type="entry name" value="HATPase_c"/>
    <property type="match status" value="1"/>
</dbReference>
<organism evidence="12 13">
    <name type="scientific">Leptospira fainei serovar Hurstbridge str. BUT 6</name>
    <dbReference type="NCBI Taxonomy" id="1193011"/>
    <lineage>
        <taxon>Bacteria</taxon>
        <taxon>Pseudomonadati</taxon>
        <taxon>Spirochaetota</taxon>
        <taxon>Spirochaetia</taxon>
        <taxon>Leptospirales</taxon>
        <taxon>Leptospiraceae</taxon>
        <taxon>Leptospira</taxon>
    </lineage>
</organism>
<evidence type="ECO:0000256" key="1">
    <source>
        <dbReference type="ARBA" id="ARBA00000085"/>
    </source>
</evidence>
<sequence length="446" mass="51045">MKKPYIGRITEKYLYFFAIVSVAILIIVNQVIIHTLLVEVRKDGLIVNIAGKQRMHSQRITKLALMSMIDPGNFIELKKETENWNRTHFSLQRGDAEIGLPVNKSPAISKLFDDIAPYQKGLYLSISHLEDSSQIRGIMAEIFKNEEAYLPLMDSIVGVFEKESKVRIQRLEVVEILLAAISLLLLTAEFLFVFRPIIRELKGREEKLERLNESKDLIMATIAHDIRNPLNIIQMSLDLLKEKIPEISAKNRETLMYAQEACSRAEKLVRELLELAQIESEDFSLTKEITQLDPYVERVLSPFQYKASEKHIEIKITVHPPDLSALIDRERFARVLENLITNSLKFTDESGKIEINSFEENEKVRLEIKDTGIGIPEKLKQHIFDKYSKARRDGMQGEKPVGLGMSIVKAIVEKHQGKIWLESHEGLGTTFHVCLPKANLKPHNGD</sequence>
<feature type="transmembrane region" description="Helical" evidence="10">
    <location>
        <begin position="12"/>
        <end position="33"/>
    </location>
</feature>
<evidence type="ECO:0000256" key="4">
    <source>
        <dbReference type="ARBA" id="ARBA00022553"/>
    </source>
</evidence>
<dbReference type="InterPro" id="IPR004358">
    <property type="entry name" value="Sig_transdc_His_kin-like_C"/>
</dbReference>
<dbReference type="FunFam" id="3.30.565.10:FF:000006">
    <property type="entry name" value="Sensor histidine kinase WalK"/>
    <property type="match status" value="1"/>
</dbReference>
<name>S3V8I7_9LEPT</name>
<keyword evidence="13" id="KW-1185">Reference proteome</keyword>
<gene>
    <name evidence="12" type="ORF">LEP1GSC058_0865</name>
</gene>
<dbReference type="InterPro" id="IPR036097">
    <property type="entry name" value="HisK_dim/P_sf"/>
</dbReference>
<evidence type="ECO:0000256" key="10">
    <source>
        <dbReference type="SAM" id="Phobius"/>
    </source>
</evidence>
<dbReference type="CDD" id="cd00082">
    <property type="entry name" value="HisKA"/>
    <property type="match status" value="1"/>
</dbReference>
<dbReference type="PANTHER" id="PTHR43547:SF2">
    <property type="entry name" value="HYBRID SIGNAL TRANSDUCTION HISTIDINE KINASE C"/>
    <property type="match status" value="1"/>
</dbReference>
<dbReference type="PROSITE" id="PS50109">
    <property type="entry name" value="HIS_KIN"/>
    <property type="match status" value="1"/>
</dbReference>
<dbReference type="EC" id="2.7.13.3" evidence="3"/>
<dbReference type="RefSeq" id="WP_016551300.1">
    <property type="nucleotide sequence ID" value="NZ_AKWZ02000011.1"/>
</dbReference>
<dbReference type="PANTHER" id="PTHR43547">
    <property type="entry name" value="TWO-COMPONENT HISTIDINE KINASE"/>
    <property type="match status" value="1"/>
</dbReference>
<keyword evidence="7" id="KW-0418">Kinase</keyword>
<evidence type="ECO:0000256" key="7">
    <source>
        <dbReference type="ARBA" id="ARBA00022777"/>
    </source>
</evidence>
<dbReference type="InterPro" id="IPR036890">
    <property type="entry name" value="HATPase_C_sf"/>
</dbReference>
<dbReference type="InterPro" id="IPR005467">
    <property type="entry name" value="His_kinase_dom"/>
</dbReference>
<dbReference type="InterPro" id="IPR003594">
    <property type="entry name" value="HATPase_dom"/>
</dbReference>
<dbReference type="Gene3D" id="1.10.287.130">
    <property type="match status" value="1"/>
</dbReference>
<evidence type="ECO:0000256" key="5">
    <source>
        <dbReference type="ARBA" id="ARBA00022679"/>
    </source>
</evidence>
<dbReference type="OrthoDB" id="340007at2"/>
<dbReference type="Pfam" id="PF02518">
    <property type="entry name" value="HATPase_c"/>
    <property type="match status" value="1"/>
</dbReference>
<dbReference type="CDD" id="cd00075">
    <property type="entry name" value="HATPase"/>
    <property type="match status" value="1"/>
</dbReference>
<dbReference type="SUPFAM" id="SSF47384">
    <property type="entry name" value="Homodimeric domain of signal transducing histidine kinase"/>
    <property type="match status" value="1"/>
</dbReference>
<dbReference type="GO" id="GO:0016020">
    <property type="term" value="C:membrane"/>
    <property type="evidence" value="ECO:0007669"/>
    <property type="project" value="UniProtKB-SubCell"/>
</dbReference>
<dbReference type="PRINTS" id="PR00344">
    <property type="entry name" value="BCTRLSENSOR"/>
</dbReference>
<evidence type="ECO:0000313" key="13">
    <source>
        <dbReference type="Proteomes" id="UP000014540"/>
    </source>
</evidence>
<dbReference type="Proteomes" id="UP000014540">
    <property type="component" value="Unassembled WGS sequence"/>
</dbReference>
<dbReference type="AlphaFoldDB" id="S3V8I7"/>
<keyword evidence="6 10" id="KW-0812">Transmembrane</keyword>
<keyword evidence="8 10" id="KW-1133">Transmembrane helix</keyword>
<dbReference type="EMBL" id="AKWZ02000011">
    <property type="protein sequence ID" value="EPG72735.1"/>
    <property type="molecule type" value="Genomic_DNA"/>
</dbReference>
<evidence type="ECO:0000256" key="9">
    <source>
        <dbReference type="ARBA" id="ARBA00023136"/>
    </source>
</evidence>
<reference evidence="12" key="1">
    <citation type="submission" date="2013-04" db="EMBL/GenBank/DDBJ databases">
        <authorList>
            <person name="Harkins D.M."/>
            <person name="Durkin A.S."/>
            <person name="Selengut J.D."/>
            <person name="Sanka R."/>
            <person name="DePew J."/>
            <person name="Purushe J."/>
            <person name="Ahmed A."/>
            <person name="van der Linden H."/>
            <person name="Goris M.G.A."/>
            <person name="Hartskeerl R.A."/>
            <person name="Vinetz J.M."/>
            <person name="Sutton G.G."/>
            <person name="Nelson W.C."/>
            <person name="Fouts D.E."/>
        </authorList>
    </citation>
    <scope>NUCLEOTIDE SEQUENCE [LARGE SCALE GENOMIC DNA]</scope>
    <source>
        <strain evidence="12">BUT 6</strain>
    </source>
</reference>
<dbReference type="GO" id="GO:0000155">
    <property type="term" value="F:phosphorelay sensor kinase activity"/>
    <property type="evidence" value="ECO:0007669"/>
    <property type="project" value="InterPro"/>
</dbReference>
<evidence type="ECO:0000313" key="12">
    <source>
        <dbReference type="EMBL" id="EPG72735.1"/>
    </source>
</evidence>
<keyword evidence="5" id="KW-0808">Transferase</keyword>
<comment type="subcellular location">
    <subcellularLocation>
        <location evidence="2">Membrane</location>
        <topology evidence="2">Multi-pass membrane protein</topology>
    </subcellularLocation>
</comment>